<dbReference type="NCBIfam" id="TIGR02122">
    <property type="entry name" value="TRAP_TAXI"/>
    <property type="match status" value="1"/>
</dbReference>
<gene>
    <name evidence="1" type="ORF">EVA_17359</name>
</gene>
<keyword evidence="1" id="KW-0675">Receptor</keyword>
<dbReference type="PANTHER" id="PTHR42941:SF1">
    <property type="entry name" value="SLL1037 PROTEIN"/>
    <property type="match status" value="1"/>
</dbReference>
<proteinExistence type="predicted"/>
<dbReference type="InterPro" id="IPR011852">
    <property type="entry name" value="TRAP_TAXI"/>
</dbReference>
<organism evidence="1">
    <name type="scientific">gut metagenome</name>
    <dbReference type="NCBI Taxonomy" id="749906"/>
    <lineage>
        <taxon>unclassified sequences</taxon>
        <taxon>metagenomes</taxon>
        <taxon>organismal metagenomes</taxon>
    </lineage>
</organism>
<name>J9FJG7_9ZZZZ</name>
<accession>J9FJG7</accession>
<reference evidence="1" key="1">
    <citation type="journal article" date="2012" name="PLoS ONE">
        <title>Gene sets for utilization of primary and secondary nutrition supplies in the distal gut of endangered iberian lynx.</title>
        <authorList>
            <person name="Alcaide M."/>
            <person name="Messina E."/>
            <person name="Richter M."/>
            <person name="Bargiela R."/>
            <person name="Peplies J."/>
            <person name="Huws S.A."/>
            <person name="Newbold C.J."/>
            <person name="Golyshin P.N."/>
            <person name="Simon M.A."/>
            <person name="Lopez G."/>
            <person name="Yakimov M.M."/>
            <person name="Ferrer M."/>
        </authorList>
    </citation>
    <scope>NUCLEOTIDE SEQUENCE</scope>
</reference>
<dbReference type="PANTHER" id="PTHR42941">
    <property type="entry name" value="SLL1037 PROTEIN"/>
    <property type="match status" value="1"/>
</dbReference>
<dbReference type="EMBL" id="AMCI01006324">
    <property type="protein sequence ID" value="EJW94533.1"/>
    <property type="molecule type" value="Genomic_DNA"/>
</dbReference>
<dbReference type="Gene3D" id="3.40.190.10">
    <property type="entry name" value="Periplasmic binding protein-like II"/>
    <property type="match status" value="1"/>
</dbReference>
<evidence type="ECO:0000313" key="1">
    <source>
        <dbReference type="EMBL" id="EJW94533.1"/>
    </source>
</evidence>
<protein>
    <submittedName>
        <fullName evidence="1">TRAP transporter solute receptor, TAXI family protein</fullName>
    </submittedName>
</protein>
<dbReference type="AlphaFoldDB" id="J9FJG7"/>
<dbReference type="Pfam" id="PF16868">
    <property type="entry name" value="NMT1_3"/>
    <property type="match status" value="1"/>
</dbReference>
<sequence>MAVTELAAGKETYLVGMDQEHVDALIAQSPYYIPYTISADVYDMAEDVNTVAVGAVVIARDDISDEDAYNVVAGIFDHAEEIATAHDKGKELDLDFAASVTSVPYHPGAAKYFSEHGKDVPVKE</sequence>
<comment type="caution">
    <text evidence="1">The sequence shown here is derived from an EMBL/GenBank/DDBJ whole genome shotgun (WGS) entry which is preliminary data.</text>
</comment>
<dbReference type="SUPFAM" id="SSF53850">
    <property type="entry name" value="Periplasmic binding protein-like II"/>
    <property type="match status" value="1"/>
</dbReference>